<evidence type="ECO:0000313" key="7">
    <source>
        <dbReference type="Proteomes" id="UP000594261"/>
    </source>
</evidence>
<dbReference type="InterPro" id="IPR011992">
    <property type="entry name" value="EF-hand-dom_pair"/>
</dbReference>
<dbReference type="InterPro" id="IPR039647">
    <property type="entry name" value="EF_hand_pair_protein_CML-like"/>
</dbReference>
<evidence type="ECO:0000259" key="5">
    <source>
        <dbReference type="PROSITE" id="PS50222"/>
    </source>
</evidence>
<dbReference type="PROSITE" id="PS50222">
    <property type="entry name" value="EF_HAND_2"/>
    <property type="match status" value="4"/>
</dbReference>
<name>A0A7N2N8J0_QUELO</name>
<keyword evidence="3" id="KW-0677">Repeat</keyword>
<proteinExistence type="predicted"/>
<protein>
    <recommendedName>
        <fullName evidence="5">EF-hand domain-containing protein</fullName>
    </recommendedName>
</protein>
<accession>A0A7N2N8J0</accession>
<dbReference type="PROSITE" id="PS00018">
    <property type="entry name" value="EF_HAND_1"/>
    <property type="match status" value="4"/>
</dbReference>
<dbReference type="SMART" id="SM00054">
    <property type="entry name" value="EFh"/>
    <property type="match status" value="4"/>
</dbReference>
<dbReference type="OMA" id="MMLEVDT"/>
<dbReference type="Proteomes" id="UP000594261">
    <property type="component" value="Unassembled WGS sequence"/>
</dbReference>
<evidence type="ECO:0000313" key="6">
    <source>
        <dbReference type="EnsemblPlants" id="QL93p2002_0064:mrna"/>
    </source>
</evidence>
<dbReference type="EnsemblPlants" id="QL93p2002_0064:mrna">
    <property type="protein sequence ID" value="QL93p2002_0064:mrna"/>
    <property type="gene ID" value="QL93p2002_0064"/>
</dbReference>
<dbReference type="Pfam" id="PF13499">
    <property type="entry name" value="EF-hand_7"/>
    <property type="match status" value="2"/>
</dbReference>
<dbReference type="SUPFAM" id="SSF47473">
    <property type="entry name" value="EF-hand"/>
    <property type="match status" value="1"/>
</dbReference>
<keyword evidence="7" id="KW-1185">Reference proteome</keyword>
<sequence>MAAKNSKRCSSSSSSLGTTDEVKKVFNKFDKNGDGKISRDELKDILHALGSQTTSDEVSRIMSEIDKDGDGFISLDEFAEFHMGGSSSSASSTKELRDAFDLYDLDKNGLISAKELHEVLRRLGEKCTLVECSKMISSVDKDGDGHVNFDEFKNMMKQVGDALPDALAAALGGGMLCYTSVAADDASSCFS</sequence>
<evidence type="ECO:0000256" key="3">
    <source>
        <dbReference type="ARBA" id="ARBA00022737"/>
    </source>
</evidence>
<dbReference type="AlphaFoldDB" id="A0A7N2N8J0"/>
<keyword evidence="2" id="KW-0479">Metal-binding</keyword>
<dbReference type="CDD" id="cd00051">
    <property type="entry name" value="EFh"/>
    <property type="match status" value="2"/>
</dbReference>
<evidence type="ECO:0000256" key="4">
    <source>
        <dbReference type="ARBA" id="ARBA00022837"/>
    </source>
</evidence>
<feature type="domain" description="EF-hand" evidence="5">
    <location>
        <begin position="91"/>
        <end position="126"/>
    </location>
</feature>
<evidence type="ECO:0000256" key="1">
    <source>
        <dbReference type="ARBA" id="ARBA00003291"/>
    </source>
</evidence>
<reference evidence="6" key="1">
    <citation type="submission" date="2021-01" db="UniProtKB">
        <authorList>
            <consortium name="EnsemblPlants"/>
        </authorList>
    </citation>
    <scope>IDENTIFICATION</scope>
</reference>
<dbReference type="GO" id="GO:0005737">
    <property type="term" value="C:cytoplasm"/>
    <property type="evidence" value="ECO:0007669"/>
    <property type="project" value="UniProtKB-ARBA"/>
</dbReference>
<feature type="domain" description="EF-hand" evidence="5">
    <location>
        <begin position="53"/>
        <end position="88"/>
    </location>
</feature>
<comment type="function">
    <text evidence="1">Potential calcium sensor.</text>
</comment>
<keyword evidence="4" id="KW-0106">Calcium</keyword>
<dbReference type="PANTHER" id="PTHR10891">
    <property type="entry name" value="EF-HAND CALCIUM-BINDING DOMAIN CONTAINING PROTEIN"/>
    <property type="match status" value="1"/>
</dbReference>
<dbReference type="GO" id="GO:0005509">
    <property type="term" value="F:calcium ion binding"/>
    <property type="evidence" value="ECO:0007669"/>
    <property type="project" value="InterPro"/>
</dbReference>
<dbReference type="InterPro" id="IPR018247">
    <property type="entry name" value="EF_Hand_1_Ca_BS"/>
</dbReference>
<dbReference type="Gene3D" id="1.10.238.10">
    <property type="entry name" value="EF-hand"/>
    <property type="match status" value="2"/>
</dbReference>
<dbReference type="FunCoup" id="A0A7N2N8J0">
    <property type="interactions" value="227"/>
</dbReference>
<feature type="domain" description="EF-hand" evidence="5">
    <location>
        <begin position="17"/>
        <end position="52"/>
    </location>
</feature>
<organism evidence="6 7">
    <name type="scientific">Quercus lobata</name>
    <name type="common">Valley oak</name>
    <dbReference type="NCBI Taxonomy" id="97700"/>
    <lineage>
        <taxon>Eukaryota</taxon>
        <taxon>Viridiplantae</taxon>
        <taxon>Streptophyta</taxon>
        <taxon>Embryophyta</taxon>
        <taxon>Tracheophyta</taxon>
        <taxon>Spermatophyta</taxon>
        <taxon>Magnoliopsida</taxon>
        <taxon>eudicotyledons</taxon>
        <taxon>Gunneridae</taxon>
        <taxon>Pentapetalae</taxon>
        <taxon>rosids</taxon>
        <taxon>fabids</taxon>
        <taxon>Fagales</taxon>
        <taxon>Fagaceae</taxon>
        <taxon>Quercus</taxon>
    </lineage>
</organism>
<dbReference type="Gramene" id="QL93p2002_0064:mrna">
    <property type="protein sequence ID" value="QL93p2002_0064:mrna"/>
    <property type="gene ID" value="QL93p2002_0064"/>
</dbReference>
<dbReference type="InParanoid" id="A0A7N2N8J0"/>
<dbReference type="InterPro" id="IPR002048">
    <property type="entry name" value="EF_hand_dom"/>
</dbReference>
<evidence type="ECO:0000256" key="2">
    <source>
        <dbReference type="ARBA" id="ARBA00022723"/>
    </source>
</evidence>
<feature type="domain" description="EF-hand" evidence="5">
    <location>
        <begin position="127"/>
        <end position="162"/>
    </location>
</feature>
<dbReference type="FunFam" id="1.10.238.10:FF:000089">
    <property type="entry name" value="calmodulin-like protein 3"/>
    <property type="match status" value="1"/>
</dbReference>
<dbReference type="FunFam" id="1.10.238.10:FF:000336">
    <property type="entry name" value="HLH domain-containing protein"/>
    <property type="match status" value="1"/>
</dbReference>